<dbReference type="GO" id="GO:0005085">
    <property type="term" value="F:guanyl-nucleotide exchange factor activity"/>
    <property type="evidence" value="ECO:0007669"/>
    <property type="project" value="TreeGrafter"/>
</dbReference>
<dbReference type="GO" id="GO:0005737">
    <property type="term" value="C:cytoplasm"/>
    <property type="evidence" value="ECO:0007669"/>
    <property type="project" value="UniProtKB-SubCell"/>
</dbReference>
<evidence type="ECO:0000259" key="6">
    <source>
        <dbReference type="PROSITE" id="PS50057"/>
    </source>
</evidence>
<protein>
    <recommendedName>
        <fullName evidence="6">FERM domain-containing protein</fullName>
    </recommendedName>
</protein>
<evidence type="ECO:0000256" key="4">
    <source>
        <dbReference type="ARBA" id="ARBA00023136"/>
    </source>
</evidence>
<dbReference type="SUPFAM" id="SSF47031">
    <property type="entry name" value="Second domain of FERM"/>
    <property type="match status" value="1"/>
</dbReference>
<proteinExistence type="predicted"/>
<dbReference type="InterPro" id="IPR041788">
    <property type="entry name" value="FARP1/FARP2/FRMD7_FERM_C"/>
</dbReference>
<gene>
    <name evidence="7" type="ORF">AB205_0044140</name>
</gene>
<dbReference type="InterPro" id="IPR035963">
    <property type="entry name" value="FERM_2"/>
</dbReference>
<feature type="compositionally biased region" description="Polar residues" evidence="5">
    <location>
        <begin position="218"/>
        <end position="229"/>
    </location>
</feature>
<dbReference type="Gene3D" id="1.20.80.10">
    <property type="match status" value="1"/>
</dbReference>
<evidence type="ECO:0000256" key="1">
    <source>
        <dbReference type="ARBA" id="ARBA00004370"/>
    </source>
</evidence>
<dbReference type="Gene3D" id="2.30.29.30">
    <property type="entry name" value="Pleckstrin-homology domain (PH domain)/Phosphotyrosine-binding domain (PTB)"/>
    <property type="match status" value="1"/>
</dbReference>
<reference evidence="8" key="1">
    <citation type="journal article" date="2017" name="Nat. Commun.">
        <title>The North American bullfrog draft genome provides insight into hormonal regulation of long noncoding RNA.</title>
        <authorList>
            <person name="Hammond S.A."/>
            <person name="Warren R.L."/>
            <person name="Vandervalk B.P."/>
            <person name="Kucuk E."/>
            <person name="Khan H."/>
            <person name="Gibb E.A."/>
            <person name="Pandoh P."/>
            <person name="Kirk H."/>
            <person name="Zhao Y."/>
            <person name="Jones M."/>
            <person name="Mungall A.J."/>
            <person name="Coope R."/>
            <person name="Pleasance S."/>
            <person name="Moore R.A."/>
            <person name="Holt R.A."/>
            <person name="Round J.M."/>
            <person name="Ohora S."/>
            <person name="Walle B.V."/>
            <person name="Veldhoen N."/>
            <person name="Helbing C.C."/>
            <person name="Birol I."/>
        </authorList>
    </citation>
    <scope>NUCLEOTIDE SEQUENCE [LARGE SCALE GENOMIC DNA]</scope>
</reference>
<dbReference type="InterPro" id="IPR014847">
    <property type="entry name" value="FA"/>
</dbReference>
<dbReference type="SUPFAM" id="SSF50729">
    <property type="entry name" value="PH domain-like"/>
    <property type="match status" value="1"/>
</dbReference>
<dbReference type="EMBL" id="KV926123">
    <property type="protein sequence ID" value="PIO35225.1"/>
    <property type="molecule type" value="Genomic_DNA"/>
</dbReference>
<dbReference type="FunFam" id="2.30.29.30:FF:000002">
    <property type="entry name" value="Band 4.1-like protein 5 isoform 1"/>
    <property type="match status" value="1"/>
</dbReference>
<feature type="compositionally biased region" description="Basic and acidic residues" evidence="5">
    <location>
        <begin position="257"/>
        <end position="274"/>
    </location>
</feature>
<feature type="region of interest" description="Disordered" evidence="5">
    <location>
        <begin position="403"/>
        <end position="430"/>
    </location>
</feature>
<dbReference type="PROSITE" id="PS50057">
    <property type="entry name" value="FERM_3"/>
    <property type="match status" value="1"/>
</dbReference>
<evidence type="ECO:0000256" key="5">
    <source>
        <dbReference type="SAM" id="MobiDB-lite"/>
    </source>
</evidence>
<dbReference type="InterPro" id="IPR051835">
    <property type="entry name" value="RAC1-GEF"/>
</dbReference>
<evidence type="ECO:0000313" key="7">
    <source>
        <dbReference type="EMBL" id="PIO35225.1"/>
    </source>
</evidence>
<organism evidence="7 8">
    <name type="scientific">Aquarana catesbeiana</name>
    <name type="common">American bullfrog</name>
    <name type="synonym">Rana catesbeiana</name>
    <dbReference type="NCBI Taxonomy" id="8400"/>
    <lineage>
        <taxon>Eukaryota</taxon>
        <taxon>Metazoa</taxon>
        <taxon>Chordata</taxon>
        <taxon>Craniata</taxon>
        <taxon>Vertebrata</taxon>
        <taxon>Euteleostomi</taxon>
        <taxon>Amphibia</taxon>
        <taxon>Batrachia</taxon>
        <taxon>Anura</taxon>
        <taxon>Neobatrachia</taxon>
        <taxon>Ranoidea</taxon>
        <taxon>Ranidae</taxon>
        <taxon>Aquarana</taxon>
    </lineage>
</organism>
<dbReference type="Pfam" id="PF00373">
    <property type="entry name" value="FERM_M"/>
    <property type="match status" value="1"/>
</dbReference>
<dbReference type="CDD" id="cd13193">
    <property type="entry name" value="FERM_C_FARP1-like"/>
    <property type="match status" value="1"/>
</dbReference>
<comment type="subcellular location">
    <subcellularLocation>
        <location evidence="2">Cytoplasm</location>
    </subcellularLocation>
    <subcellularLocation>
        <location evidence="1">Membrane</location>
    </subcellularLocation>
</comment>
<evidence type="ECO:0000313" key="8">
    <source>
        <dbReference type="Proteomes" id="UP000228934"/>
    </source>
</evidence>
<dbReference type="FunFam" id="1.20.80.10:FF:000005">
    <property type="entry name" value="FERM, RhoGEF and pleckstrin domain-containing protein 1"/>
    <property type="match status" value="1"/>
</dbReference>
<feature type="compositionally biased region" description="Low complexity" evidence="5">
    <location>
        <begin position="408"/>
        <end position="427"/>
    </location>
</feature>
<dbReference type="InterPro" id="IPR014352">
    <property type="entry name" value="FERM/acyl-CoA-bd_prot_sf"/>
</dbReference>
<dbReference type="InterPro" id="IPR019748">
    <property type="entry name" value="FERM_central"/>
</dbReference>
<dbReference type="InterPro" id="IPR000299">
    <property type="entry name" value="FERM_domain"/>
</dbReference>
<dbReference type="InterPro" id="IPR018980">
    <property type="entry name" value="FERM_PH-like_C"/>
</dbReference>
<dbReference type="InterPro" id="IPR011993">
    <property type="entry name" value="PH-like_dom_sf"/>
</dbReference>
<feature type="domain" description="FERM" evidence="6">
    <location>
        <begin position="1"/>
        <end position="177"/>
    </location>
</feature>
<feature type="region of interest" description="Disordered" evidence="5">
    <location>
        <begin position="209"/>
        <end position="274"/>
    </location>
</feature>
<dbReference type="AlphaFoldDB" id="A0A2G9S570"/>
<dbReference type="PRINTS" id="PR00935">
    <property type="entry name" value="BAND41"/>
</dbReference>
<dbReference type="OrthoDB" id="9990815at2759"/>
<evidence type="ECO:0000256" key="2">
    <source>
        <dbReference type="ARBA" id="ARBA00004496"/>
    </source>
</evidence>
<accession>A0A2G9S570</accession>
<dbReference type="PANTHER" id="PTHR45858:SF2">
    <property type="entry name" value="FERM, ARHGEF AND PLECKSTRIN DOMAIN-CONTAINING PROTEIN 1"/>
    <property type="match status" value="1"/>
</dbReference>
<dbReference type="InterPro" id="IPR019749">
    <property type="entry name" value="Band_41_domain"/>
</dbReference>
<name>A0A2G9S570_AQUCT</name>
<keyword evidence="4" id="KW-0472">Membrane</keyword>
<dbReference type="Pfam" id="PF08736">
    <property type="entry name" value="FA"/>
    <property type="match status" value="1"/>
</dbReference>
<dbReference type="GO" id="GO:0016020">
    <property type="term" value="C:membrane"/>
    <property type="evidence" value="ECO:0007669"/>
    <property type="project" value="UniProtKB-SubCell"/>
</dbReference>
<keyword evidence="3" id="KW-0963">Cytoplasm</keyword>
<dbReference type="Pfam" id="PF09380">
    <property type="entry name" value="FERM_C"/>
    <property type="match status" value="1"/>
</dbReference>
<sequence>MVHGRLTCNESSAALLISHIVQSEIGDFDEAVDREHLSKTTYMPQQDTLVEKIMEYHRNHYGQTPAESDFQLLEVARRLEMYGIRLHPAKDREGTKINLSVSNTGILVFQGHTKINAFNWAKVRKLSFKRKRFLIKLRPDANSSYQDTLEFMMASRDFCKSFWKICVEYHAFFRLFEEPKPKPKPVLFSRGSSFRFSGRTQKQVLDYVKEGGHKKSPKTSVAQSSQPDEIQTLHPSKEEKLVIEASVQRKSPSPKKISLDKKAKEGAHLTDDGEDTAKDHIQLNMKNAHQPSTGPASRAAHGSSNSIPYIDCSDVDSEYDIHRALLVRSQSQTNDNDEIGFHCSNGIYQTDDYSKRSKLRQQISSVRSSSNIIEEYIDDDSAGMSFYAGGSPKMPRHSSLIDEMFNGPGSRSPLAAPLSPSSKGSSPNMSFNRTGSSSYISANAYNKNNGVVIPEDNELVSQSYGYTRYSPSLESAHIQKLKAGYRNHSDTDPFILSPVSSTPVTDHKAEEQRISHLSKMAALEAKMMSNGIFDTRQHRCSPVLRPATLVQEQMCAVPMTDGSTSSGSESSDTDSDIVDSFSHPLVYGNPIVLSSSPMPRNNYSFGSLQLEEYAEEMHDEDTVLSFSDEDGAHIFSC</sequence>
<keyword evidence="8" id="KW-1185">Reference proteome</keyword>
<evidence type="ECO:0000256" key="3">
    <source>
        <dbReference type="ARBA" id="ARBA00022490"/>
    </source>
</evidence>
<dbReference type="Proteomes" id="UP000228934">
    <property type="component" value="Unassembled WGS sequence"/>
</dbReference>
<dbReference type="SMART" id="SM01196">
    <property type="entry name" value="FERM_C"/>
    <property type="match status" value="1"/>
</dbReference>
<dbReference type="PANTHER" id="PTHR45858">
    <property type="entry name" value="FERM DOMAIN CONTAINING PROTEIN"/>
    <property type="match status" value="1"/>
</dbReference>
<dbReference type="SMART" id="SM01195">
    <property type="entry name" value="FA"/>
    <property type="match status" value="1"/>
</dbReference>
<dbReference type="CDD" id="cd14473">
    <property type="entry name" value="FERM_B-lobe"/>
    <property type="match status" value="1"/>
</dbReference>